<evidence type="ECO:0000256" key="1">
    <source>
        <dbReference type="ARBA" id="ARBA00010529"/>
    </source>
</evidence>
<evidence type="ECO:0000256" key="4">
    <source>
        <dbReference type="RuleBase" id="RU003939"/>
    </source>
</evidence>
<dbReference type="GO" id="GO:0030527">
    <property type="term" value="F:structural constituent of chromatin"/>
    <property type="evidence" value="ECO:0007669"/>
    <property type="project" value="InterPro"/>
</dbReference>
<dbReference type="GO" id="GO:0030261">
    <property type="term" value="P:chromosome condensation"/>
    <property type="evidence" value="ECO:0007669"/>
    <property type="project" value="UniProtKB-KW"/>
</dbReference>
<dbReference type="SUPFAM" id="SSF47729">
    <property type="entry name" value="IHF-like DNA-binding proteins"/>
    <property type="match status" value="1"/>
</dbReference>
<gene>
    <name evidence="5" type="ORF">BKIR_c178_0365</name>
</gene>
<dbReference type="SMART" id="SM00411">
    <property type="entry name" value="BHL"/>
    <property type="match status" value="1"/>
</dbReference>
<dbReference type="CDD" id="cd13831">
    <property type="entry name" value="HU"/>
    <property type="match status" value="1"/>
</dbReference>
<sequence length="138" mass="14845">MEWRERTPIRRRGPPKGRPYFDCTACARIIGAFALFVSTSTDKGTLMNKQELIDAVAAQTSASKAQIGETLDTLLEVIKKAVSKGDAVQLIGFGSFGSGKRAARTGRNPKTGESIKIPAAKTVKFTAGKAFKDAVNKR</sequence>
<dbReference type="PANTHER" id="PTHR33175">
    <property type="entry name" value="DNA-BINDING PROTEIN HU"/>
    <property type="match status" value="1"/>
</dbReference>
<protein>
    <submittedName>
        <fullName evidence="5">DNA-binding protein HU</fullName>
    </submittedName>
</protein>
<dbReference type="PROSITE" id="PS00045">
    <property type="entry name" value="HISTONE_LIKE"/>
    <property type="match status" value="1"/>
</dbReference>
<dbReference type="BioCyc" id="CBUR1055526:G10QW-1635-MONOMER"/>
<evidence type="ECO:0000313" key="6">
    <source>
        <dbReference type="Proteomes" id="UP000003511"/>
    </source>
</evidence>
<keyword evidence="3 5" id="KW-0238">DNA-binding</keyword>
<evidence type="ECO:0000256" key="3">
    <source>
        <dbReference type="ARBA" id="ARBA00023125"/>
    </source>
</evidence>
<keyword evidence="2" id="KW-0226">DNA condensation</keyword>
<dbReference type="Pfam" id="PF00216">
    <property type="entry name" value="Bac_DNA_binding"/>
    <property type="match status" value="1"/>
</dbReference>
<dbReference type="GO" id="GO:0003677">
    <property type="term" value="F:DNA binding"/>
    <property type="evidence" value="ECO:0007669"/>
    <property type="project" value="UniProtKB-KW"/>
</dbReference>
<dbReference type="PANTHER" id="PTHR33175:SF3">
    <property type="entry name" value="DNA-BINDING PROTEIN HU-BETA"/>
    <property type="match status" value="1"/>
</dbReference>
<comment type="caution">
    <text evidence="5">The sequence shown here is derived from an EMBL/GenBank/DDBJ whole genome shotgun (WGS) entry which is preliminary data.</text>
</comment>
<accession>G4M862</accession>
<dbReference type="Gene3D" id="4.10.520.10">
    <property type="entry name" value="IHF-like DNA-binding proteins"/>
    <property type="match status" value="1"/>
</dbReference>
<organism evidence="5 6">
    <name type="scientific">Candidatus Paraburkholderia kirkii UZHbot1</name>
    <dbReference type="NCBI Taxonomy" id="1055526"/>
    <lineage>
        <taxon>Bacteria</taxon>
        <taxon>Pseudomonadati</taxon>
        <taxon>Pseudomonadota</taxon>
        <taxon>Betaproteobacteria</taxon>
        <taxon>Burkholderiales</taxon>
        <taxon>Burkholderiaceae</taxon>
        <taxon>Paraburkholderia</taxon>
    </lineage>
</organism>
<dbReference type="AlphaFoldDB" id="G4M862"/>
<evidence type="ECO:0000313" key="5">
    <source>
        <dbReference type="EMBL" id="CCD37340.1"/>
    </source>
</evidence>
<dbReference type="STRING" id="1055526.BKIR_c178_0365"/>
<proteinExistence type="inferred from homology"/>
<reference evidence="5 6" key="1">
    <citation type="submission" date="2011-09" db="EMBL/GenBank/DDBJ databases">
        <authorList>
            <person name="Carlier A."/>
        </authorList>
    </citation>
    <scope>NUCLEOTIDE SEQUENCE [LARGE SCALE GENOMIC DNA]</scope>
    <source>
        <strain evidence="5 6">UZHbot1</strain>
    </source>
</reference>
<dbReference type="InterPro" id="IPR010992">
    <property type="entry name" value="IHF-like_DNA-bd_dom_sf"/>
</dbReference>
<name>G4M862_9BURK</name>
<dbReference type="HOGENOM" id="CLU_105066_3_0_4"/>
<reference evidence="5 6" key="2">
    <citation type="submission" date="2011-10" db="EMBL/GenBank/DDBJ databases">
        <title>Draft genome sequence of Candidatus Burkholderia kirkii.</title>
        <authorList>
            <person name="Carlier A.L."/>
            <person name="Eberl L."/>
        </authorList>
    </citation>
    <scope>NUCLEOTIDE SEQUENCE [LARGE SCALE GENOMIC DNA]</scope>
    <source>
        <strain evidence="5 6">UZHbot1</strain>
    </source>
</reference>
<dbReference type="InterPro" id="IPR020816">
    <property type="entry name" value="Histone-like_DNA-bd_CS"/>
</dbReference>
<evidence type="ECO:0000256" key="2">
    <source>
        <dbReference type="ARBA" id="ARBA00023067"/>
    </source>
</evidence>
<dbReference type="PRINTS" id="PR01727">
    <property type="entry name" value="DNABINDINGHU"/>
</dbReference>
<dbReference type="EMBL" id="CAFE01000093">
    <property type="protein sequence ID" value="CCD37340.1"/>
    <property type="molecule type" value="Genomic_DNA"/>
</dbReference>
<dbReference type="InterPro" id="IPR000119">
    <property type="entry name" value="Hist_DNA-bd"/>
</dbReference>
<comment type="similarity">
    <text evidence="1 4">Belongs to the bacterial histone-like protein family.</text>
</comment>
<dbReference type="Proteomes" id="UP000003511">
    <property type="component" value="Unassembled WGS sequence"/>
</dbReference>
<keyword evidence="6" id="KW-1185">Reference proteome</keyword>